<dbReference type="PANTHER" id="PTHR33446">
    <property type="entry name" value="PROTEIN TONB-RELATED"/>
    <property type="match status" value="1"/>
</dbReference>
<evidence type="ECO:0000256" key="11">
    <source>
        <dbReference type="SAM" id="Phobius"/>
    </source>
</evidence>
<accession>A0ABS0ICH6</accession>
<evidence type="ECO:0000313" key="13">
    <source>
        <dbReference type="EMBL" id="MBF9235872.1"/>
    </source>
</evidence>
<feature type="transmembrane region" description="Helical" evidence="11">
    <location>
        <begin position="95"/>
        <end position="116"/>
    </location>
</feature>
<gene>
    <name evidence="13" type="ORF">I2I05_00540</name>
</gene>
<comment type="subcellular location">
    <subcellularLocation>
        <location evidence="1">Cell inner membrane</location>
        <topology evidence="1">Single-pass membrane protein</topology>
        <orientation evidence="1">Periplasmic side</orientation>
    </subcellularLocation>
</comment>
<dbReference type="PROSITE" id="PS52015">
    <property type="entry name" value="TONB_CTD"/>
    <property type="match status" value="1"/>
</dbReference>
<keyword evidence="8 11" id="KW-1133">Transmembrane helix</keyword>
<organism evidence="13 14">
    <name type="scientific">Hymenobacter jeongseonensis</name>
    <dbReference type="NCBI Taxonomy" id="2791027"/>
    <lineage>
        <taxon>Bacteria</taxon>
        <taxon>Pseudomonadati</taxon>
        <taxon>Bacteroidota</taxon>
        <taxon>Cytophagia</taxon>
        <taxon>Cytophagales</taxon>
        <taxon>Hymenobacteraceae</taxon>
        <taxon>Hymenobacter</taxon>
    </lineage>
</organism>
<name>A0ABS0ICH6_9BACT</name>
<evidence type="ECO:0000256" key="3">
    <source>
        <dbReference type="ARBA" id="ARBA00022448"/>
    </source>
</evidence>
<feature type="transmembrane region" description="Helical" evidence="11">
    <location>
        <begin position="39"/>
        <end position="60"/>
    </location>
</feature>
<evidence type="ECO:0000256" key="9">
    <source>
        <dbReference type="ARBA" id="ARBA00023136"/>
    </source>
</evidence>
<evidence type="ECO:0000256" key="6">
    <source>
        <dbReference type="ARBA" id="ARBA00022692"/>
    </source>
</evidence>
<keyword evidence="3" id="KW-0813">Transport</keyword>
<keyword evidence="5" id="KW-0997">Cell inner membrane</keyword>
<dbReference type="Proteomes" id="UP000597617">
    <property type="component" value="Unassembled WGS sequence"/>
</dbReference>
<evidence type="ECO:0000256" key="2">
    <source>
        <dbReference type="ARBA" id="ARBA00006555"/>
    </source>
</evidence>
<dbReference type="EMBL" id="JADQDQ010000001">
    <property type="protein sequence ID" value="MBF9235872.1"/>
    <property type="molecule type" value="Genomic_DNA"/>
</dbReference>
<dbReference type="InterPro" id="IPR051045">
    <property type="entry name" value="TonB-dependent_transducer"/>
</dbReference>
<keyword evidence="14" id="KW-1185">Reference proteome</keyword>
<keyword evidence="6 11" id="KW-0812">Transmembrane</keyword>
<dbReference type="InterPro" id="IPR008756">
    <property type="entry name" value="Peptidase_M56"/>
</dbReference>
<sequence>MNPISLLNWMLLSTVLLGAWWLCYRLLLRSERSFVYNRVFLVLGPVLAAGLPLLSLSWLASWVAGQGKLAGMASVLLPSVVIGAKTTGEATGVDWPFWVLAIYLSGAVFMLVKLGWELGRLWLSTRHLAREQCAGYTLVRTHGTLATSSFGKAVFWDETLPLSVTEAGQVLRHELAHVQQGHTYDRLLLELLRVALWFNPFVHLSGRALALTHEFLADEAALRHDAAVAPAFSPTHSYAHLLARQVATRLGFSIPLAHSFSHSQTLRRIAMIHQNSPIRRWKQWFALPLLAVSFVTVACERNLLVPDMPPPPPPTVMDATPPPPPPPPPAPDIAPPPPPELLGQENPGPGKVYTYVEKMPQLPGGGGNRAIIDAIKSNLAYPSVASADRKQGRVFVSFIVNSEGQVQQAKIVKGLAPAYDAATVAAVEKLPRFVPGQQDGKAVSVTFTVPVEFAK</sequence>
<keyword evidence="4" id="KW-1003">Cell membrane</keyword>
<feature type="region of interest" description="Disordered" evidence="10">
    <location>
        <begin position="309"/>
        <end position="350"/>
    </location>
</feature>
<dbReference type="RefSeq" id="WP_196280269.1">
    <property type="nucleotide sequence ID" value="NZ_JADQDQ010000001.1"/>
</dbReference>
<dbReference type="InterPro" id="IPR037682">
    <property type="entry name" value="TonB_C"/>
</dbReference>
<protein>
    <submittedName>
        <fullName evidence="13">TonB family protein</fullName>
    </submittedName>
</protein>
<dbReference type="NCBIfam" id="TIGR01352">
    <property type="entry name" value="tonB_Cterm"/>
    <property type="match status" value="1"/>
</dbReference>
<dbReference type="SUPFAM" id="SSF74653">
    <property type="entry name" value="TolA/TonB C-terminal domain"/>
    <property type="match status" value="1"/>
</dbReference>
<evidence type="ECO:0000256" key="4">
    <source>
        <dbReference type="ARBA" id="ARBA00022475"/>
    </source>
</evidence>
<evidence type="ECO:0000256" key="1">
    <source>
        <dbReference type="ARBA" id="ARBA00004383"/>
    </source>
</evidence>
<dbReference type="InterPro" id="IPR006260">
    <property type="entry name" value="TonB/TolA_C"/>
</dbReference>
<dbReference type="Gene3D" id="3.30.1150.10">
    <property type="match status" value="1"/>
</dbReference>
<proteinExistence type="inferred from homology"/>
<evidence type="ECO:0000259" key="12">
    <source>
        <dbReference type="PROSITE" id="PS52015"/>
    </source>
</evidence>
<evidence type="ECO:0000313" key="14">
    <source>
        <dbReference type="Proteomes" id="UP000597617"/>
    </source>
</evidence>
<evidence type="ECO:0000256" key="5">
    <source>
        <dbReference type="ARBA" id="ARBA00022519"/>
    </source>
</evidence>
<dbReference type="Pfam" id="PF03544">
    <property type="entry name" value="TonB_C"/>
    <property type="match status" value="1"/>
</dbReference>
<feature type="domain" description="TonB C-terminal" evidence="12">
    <location>
        <begin position="366"/>
        <end position="455"/>
    </location>
</feature>
<evidence type="ECO:0000256" key="10">
    <source>
        <dbReference type="SAM" id="MobiDB-lite"/>
    </source>
</evidence>
<feature type="transmembrane region" description="Helical" evidence="11">
    <location>
        <begin position="6"/>
        <end position="27"/>
    </location>
</feature>
<keyword evidence="9 11" id="KW-0472">Membrane</keyword>
<evidence type="ECO:0000256" key="7">
    <source>
        <dbReference type="ARBA" id="ARBA00022927"/>
    </source>
</evidence>
<keyword evidence="7" id="KW-0653">Protein transport</keyword>
<comment type="caution">
    <text evidence="13">The sequence shown here is derived from an EMBL/GenBank/DDBJ whole genome shotgun (WGS) entry which is preliminary data.</text>
</comment>
<dbReference type="PANTHER" id="PTHR33446:SF2">
    <property type="entry name" value="PROTEIN TONB"/>
    <property type="match status" value="1"/>
</dbReference>
<comment type="similarity">
    <text evidence="2">Belongs to the TonB family.</text>
</comment>
<dbReference type="Pfam" id="PF05569">
    <property type="entry name" value="Peptidase_M56"/>
    <property type="match status" value="1"/>
</dbReference>
<reference evidence="13 14" key="1">
    <citation type="submission" date="2020-11" db="EMBL/GenBank/DDBJ databases">
        <authorList>
            <person name="Kim M.K."/>
        </authorList>
    </citation>
    <scope>NUCLEOTIDE SEQUENCE [LARGE SCALE GENOMIC DNA]</scope>
    <source>
        <strain evidence="13 14">BT683</strain>
    </source>
</reference>
<feature type="compositionally biased region" description="Pro residues" evidence="10">
    <location>
        <begin position="309"/>
        <end position="340"/>
    </location>
</feature>
<evidence type="ECO:0000256" key="8">
    <source>
        <dbReference type="ARBA" id="ARBA00022989"/>
    </source>
</evidence>